<dbReference type="Gene3D" id="3.30.565.10">
    <property type="entry name" value="Histidine kinase-like ATPase, C-terminal domain"/>
    <property type="match status" value="1"/>
</dbReference>
<evidence type="ECO:0000313" key="11">
    <source>
        <dbReference type="EMBL" id="MBM6402534.1"/>
    </source>
</evidence>
<evidence type="ECO:0000256" key="1">
    <source>
        <dbReference type="ARBA" id="ARBA00000085"/>
    </source>
</evidence>
<dbReference type="InterPro" id="IPR013656">
    <property type="entry name" value="PAS_4"/>
</dbReference>
<evidence type="ECO:0000259" key="9">
    <source>
        <dbReference type="PROSITE" id="PS50112"/>
    </source>
</evidence>
<organism evidence="11 12">
    <name type="scientific">Phycicoccus sonneratiae</name>
    <dbReference type="NCBI Taxonomy" id="2807628"/>
    <lineage>
        <taxon>Bacteria</taxon>
        <taxon>Bacillati</taxon>
        <taxon>Actinomycetota</taxon>
        <taxon>Actinomycetes</taxon>
        <taxon>Micrococcales</taxon>
        <taxon>Intrasporangiaceae</taxon>
        <taxon>Phycicoccus</taxon>
    </lineage>
</organism>
<feature type="domain" description="PAS" evidence="9">
    <location>
        <begin position="11"/>
        <end position="81"/>
    </location>
</feature>
<dbReference type="InterPro" id="IPR000700">
    <property type="entry name" value="PAS-assoc_C"/>
</dbReference>
<dbReference type="InterPro" id="IPR011712">
    <property type="entry name" value="Sig_transdc_His_kin_sub3_dim/P"/>
</dbReference>
<evidence type="ECO:0000256" key="6">
    <source>
        <dbReference type="ARBA" id="ARBA00022777"/>
    </source>
</evidence>
<dbReference type="InterPro" id="IPR036890">
    <property type="entry name" value="HATPase_C_sf"/>
</dbReference>
<dbReference type="SMART" id="SM00086">
    <property type="entry name" value="PAC"/>
    <property type="match status" value="1"/>
</dbReference>
<dbReference type="RefSeq" id="WP_204133004.1">
    <property type="nucleotide sequence ID" value="NZ_JAFDVD010000027.1"/>
</dbReference>
<dbReference type="Pfam" id="PF02518">
    <property type="entry name" value="HATPase_c"/>
    <property type="match status" value="1"/>
</dbReference>
<evidence type="ECO:0000256" key="3">
    <source>
        <dbReference type="ARBA" id="ARBA00022553"/>
    </source>
</evidence>
<keyword evidence="5" id="KW-0547">Nucleotide-binding</keyword>
<proteinExistence type="predicted"/>
<gene>
    <name evidence="11" type="ORF">JQN70_19235</name>
</gene>
<evidence type="ECO:0000256" key="8">
    <source>
        <dbReference type="ARBA" id="ARBA00023012"/>
    </source>
</evidence>
<reference evidence="11" key="1">
    <citation type="submission" date="2021-02" db="EMBL/GenBank/DDBJ databases">
        <title>Phycicoccus sp. MQZ13P-5T, whole genome shotgun sequence.</title>
        <authorList>
            <person name="Tuo L."/>
        </authorList>
    </citation>
    <scope>NUCLEOTIDE SEQUENCE</scope>
    <source>
        <strain evidence="11">MQZ13P-5</strain>
    </source>
</reference>
<dbReference type="PANTHER" id="PTHR24421:SF10">
    <property type="entry name" value="NITRATE_NITRITE SENSOR PROTEIN NARQ"/>
    <property type="match status" value="1"/>
</dbReference>
<dbReference type="Gene3D" id="3.30.450.20">
    <property type="entry name" value="PAS domain"/>
    <property type="match status" value="2"/>
</dbReference>
<protein>
    <recommendedName>
        <fullName evidence="2">histidine kinase</fullName>
        <ecNumber evidence="2">2.7.13.3</ecNumber>
    </recommendedName>
</protein>
<dbReference type="Pfam" id="PF08448">
    <property type="entry name" value="PAS_4"/>
    <property type="match status" value="1"/>
</dbReference>
<dbReference type="PROSITE" id="PS50112">
    <property type="entry name" value="PAS"/>
    <property type="match status" value="1"/>
</dbReference>
<evidence type="ECO:0000256" key="2">
    <source>
        <dbReference type="ARBA" id="ARBA00012438"/>
    </source>
</evidence>
<evidence type="ECO:0000256" key="5">
    <source>
        <dbReference type="ARBA" id="ARBA00022741"/>
    </source>
</evidence>
<dbReference type="PROSITE" id="PS50113">
    <property type="entry name" value="PAC"/>
    <property type="match status" value="1"/>
</dbReference>
<dbReference type="NCBIfam" id="TIGR00229">
    <property type="entry name" value="sensory_box"/>
    <property type="match status" value="1"/>
</dbReference>
<dbReference type="Proteomes" id="UP001430172">
    <property type="component" value="Unassembled WGS sequence"/>
</dbReference>
<dbReference type="CDD" id="cd16917">
    <property type="entry name" value="HATPase_UhpB-NarQ-NarX-like"/>
    <property type="match status" value="1"/>
</dbReference>
<dbReference type="InterPro" id="IPR001610">
    <property type="entry name" value="PAC"/>
</dbReference>
<keyword evidence="6" id="KW-0418">Kinase</keyword>
<comment type="caution">
    <text evidence="11">The sequence shown here is derived from an EMBL/GenBank/DDBJ whole genome shotgun (WGS) entry which is preliminary data.</text>
</comment>
<dbReference type="InterPro" id="IPR003594">
    <property type="entry name" value="HATPase_dom"/>
</dbReference>
<dbReference type="EC" id="2.7.13.3" evidence="2"/>
<dbReference type="Pfam" id="PF13426">
    <property type="entry name" value="PAS_9"/>
    <property type="match status" value="1"/>
</dbReference>
<evidence type="ECO:0000256" key="4">
    <source>
        <dbReference type="ARBA" id="ARBA00022679"/>
    </source>
</evidence>
<keyword evidence="3" id="KW-0597">Phosphoprotein</keyword>
<keyword evidence="12" id="KW-1185">Reference proteome</keyword>
<evidence type="ECO:0000313" key="12">
    <source>
        <dbReference type="Proteomes" id="UP001430172"/>
    </source>
</evidence>
<keyword evidence="7" id="KW-0067">ATP-binding</keyword>
<dbReference type="InterPro" id="IPR050482">
    <property type="entry name" value="Sensor_HK_TwoCompSys"/>
</dbReference>
<evidence type="ECO:0000259" key="10">
    <source>
        <dbReference type="PROSITE" id="PS50113"/>
    </source>
</evidence>
<sequence length="463" mass="50364">MAEHDADRTGRGAAAAQALERMSGGVFSLSRDGTVLYVNEAILALARMEWDDLVGRSVHDLAAQSRDLDFLHVLDRALASGEVEEFESFAPRVGRWLRRRLYPTDDGVTVLVDEGRPSAGPDVPDSLRDALERAEAAEVRYRDLLDSMAEGWKETSPSGDLLVVNDSLAHLLGYDDAADLLAHVSSANDLYVDPEDRLRGLASETGGRPRMIEAQMRRRDGGTVWVRAVLTPRLSVTGEIQSYRGFVEDVTERRDAERRRREAEEHIESRERSLLAEVVHDEPLQLVVAAMLRLEVLEPRLAPDLSEPVDQVVSLLEQSVERLRNLVAALSPPDLSDGLAPGLRTLADGIFMGTPTTVEVVDALGVPLAAETQARAYRILREALVNARRHARAAQVVVDLEERDGDVVLSVADDGVGGAVPNPDPGHLGMTSMATRAEDLGGRLRIESPPGGGTTVSLVLSRA</sequence>
<evidence type="ECO:0000256" key="7">
    <source>
        <dbReference type="ARBA" id="ARBA00022840"/>
    </source>
</evidence>
<dbReference type="SMART" id="SM00091">
    <property type="entry name" value="PAS"/>
    <property type="match status" value="2"/>
</dbReference>
<accession>A0ABS2CTY0</accession>
<dbReference type="SMART" id="SM00387">
    <property type="entry name" value="HATPase_c"/>
    <property type="match status" value="1"/>
</dbReference>
<name>A0ABS2CTY0_9MICO</name>
<dbReference type="EMBL" id="JAFDVD010000027">
    <property type="protein sequence ID" value="MBM6402534.1"/>
    <property type="molecule type" value="Genomic_DNA"/>
</dbReference>
<dbReference type="Pfam" id="PF07730">
    <property type="entry name" value="HisKA_3"/>
    <property type="match status" value="1"/>
</dbReference>
<comment type="catalytic activity">
    <reaction evidence="1">
        <text>ATP + protein L-histidine = ADP + protein N-phospho-L-histidine.</text>
        <dbReference type="EC" id="2.7.13.3"/>
    </reaction>
</comment>
<keyword evidence="4" id="KW-0808">Transferase</keyword>
<feature type="domain" description="PAC" evidence="10">
    <location>
        <begin position="210"/>
        <end position="262"/>
    </location>
</feature>
<dbReference type="SUPFAM" id="SSF55785">
    <property type="entry name" value="PYP-like sensor domain (PAS domain)"/>
    <property type="match status" value="2"/>
</dbReference>
<dbReference type="InterPro" id="IPR035965">
    <property type="entry name" value="PAS-like_dom_sf"/>
</dbReference>
<dbReference type="SUPFAM" id="SSF55874">
    <property type="entry name" value="ATPase domain of HSP90 chaperone/DNA topoisomerase II/histidine kinase"/>
    <property type="match status" value="1"/>
</dbReference>
<keyword evidence="8" id="KW-0902">Two-component regulatory system</keyword>
<dbReference type="PANTHER" id="PTHR24421">
    <property type="entry name" value="NITRATE/NITRITE SENSOR PROTEIN NARX-RELATED"/>
    <property type="match status" value="1"/>
</dbReference>
<dbReference type="InterPro" id="IPR000014">
    <property type="entry name" value="PAS"/>
</dbReference>
<dbReference type="CDD" id="cd00130">
    <property type="entry name" value="PAS"/>
    <property type="match status" value="2"/>
</dbReference>